<dbReference type="EMBL" id="BQMJ01000022">
    <property type="protein sequence ID" value="GJQ11280.1"/>
    <property type="molecule type" value="Genomic_DNA"/>
</dbReference>
<evidence type="ECO:0000256" key="3">
    <source>
        <dbReference type="ARBA" id="ARBA00022737"/>
    </source>
</evidence>
<organism evidence="5 6">
    <name type="scientific">Galdieria partita</name>
    <dbReference type="NCBI Taxonomy" id="83374"/>
    <lineage>
        <taxon>Eukaryota</taxon>
        <taxon>Rhodophyta</taxon>
        <taxon>Bangiophyceae</taxon>
        <taxon>Galdieriales</taxon>
        <taxon>Galdieriaceae</taxon>
        <taxon>Galdieria</taxon>
    </lineage>
</organism>
<feature type="repeat" description="WD" evidence="4">
    <location>
        <begin position="279"/>
        <end position="311"/>
    </location>
</feature>
<dbReference type="OrthoDB" id="400at2759"/>
<dbReference type="InterPro" id="IPR019775">
    <property type="entry name" value="WD40_repeat_CS"/>
</dbReference>
<dbReference type="InterPro" id="IPR015943">
    <property type="entry name" value="WD40/YVTN_repeat-like_dom_sf"/>
</dbReference>
<dbReference type="InterPro" id="IPR001680">
    <property type="entry name" value="WD40_rpt"/>
</dbReference>
<dbReference type="GO" id="GO:0031931">
    <property type="term" value="C:TORC1 complex"/>
    <property type="evidence" value="ECO:0007669"/>
    <property type="project" value="InterPro"/>
</dbReference>
<evidence type="ECO:0000313" key="5">
    <source>
        <dbReference type="EMBL" id="GJQ11280.1"/>
    </source>
</evidence>
<dbReference type="Pfam" id="PF00400">
    <property type="entry name" value="WD40"/>
    <property type="match status" value="3"/>
</dbReference>
<feature type="repeat" description="WD" evidence="4">
    <location>
        <begin position="1"/>
        <end position="29"/>
    </location>
</feature>
<accession>A0A9C7PVU8</accession>
<dbReference type="AlphaFoldDB" id="A0A9C7PVU8"/>
<dbReference type="GO" id="GO:0031929">
    <property type="term" value="P:TOR signaling"/>
    <property type="evidence" value="ECO:0007669"/>
    <property type="project" value="InterPro"/>
</dbReference>
<gene>
    <name evidence="5" type="ORF">GpartN1_g3071.t1</name>
</gene>
<feature type="repeat" description="WD" evidence="4">
    <location>
        <begin position="228"/>
        <end position="259"/>
    </location>
</feature>
<reference evidence="5" key="1">
    <citation type="journal article" date="2022" name="Proc. Natl. Acad. Sci. U.S.A.">
        <title>Life cycle and functional genomics of the unicellular red alga Galdieria for elucidating algal and plant evolution and industrial use.</title>
        <authorList>
            <person name="Hirooka S."/>
            <person name="Itabashi T."/>
            <person name="Ichinose T.M."/>
            <person name="Onuma R."/>
            <person name="Fujiwara T."/>
            <person name="Yamashita S."/>
            <person name="Jong L.W."/>
            <person name="Tomita R."/>
            <person name="Iwane A.H."/>
            <person name="Miyagishima S.Y."/>
        </authorList>
    </citation>
    <scope>NUCLEOTIDE SEQUENCE</scope>
    <source>
        <strain evidence="5">NBRC 102759</strain>
    </source>
</reference>
<sequence>MKTPRTLVSGGYDHSIRFWDLKTAKLLRNVPFQSSHINQVKFSMDGRLLAVCGNPAVEFYDMRTNTEKSVHTINFHSDNVTCLSFKDNGPFIATCSEDKTVGLWDLRVTSPLHTWKSLYPFSCVCYGRDESEIFTSDYSGSARIWDITTQQESGRLKTRDSSILTGFLYERAHSLFVMFGSSGFVYISLLKPKKESFNCRIRRQYIFGQANYEVDQESKGYFEKITKLRATKRYVLKASLSEEGLLLANASEDGYIKLWGDINNPNAYDEGRWQQNITLGRHQKWVWDCQFLHGTRYLVSASSDKKVLLWNWEKRLLLQEFSGHEKAVTSVDVSNS</sequence>
<dbReference type="InterPro" id="IPR037588">
    <property type="entry name" value="MLST8"/>
</dbReference>
<comment type="caution">
    <text evidence="5">The sequence shown here is derived from an EMBL/GenBank/DDBJ whole genome shotgun (WGS) entry which is preliminary data.</text>
</comment>
<dbReference type="Proteomes" id="UP001061958">
    <property type="component" value="Unassembled WGS sequence"/>
</dbReference>
<keyword evidence="2 4" id="KW-0853">WD repeat</keyword>
<evidence type="ECO:0000313" key="6">
    <source>
        <dbReference type="Proteomes" id="UP001061958"/>
    </source>
</evidence>
<dbReference type="InterPro" id="IPR036322">
    <property type="entry name" value="WD40_repeat_dom_sf"/>
</dbReference>
<dbReference type="PANTHER" id="PTHR19842">
    <property type="entry name" value="G BETA-LIKE PROTEIN GBL"/>
    <property type="match status" value="1"/>
</dbReference>
<dbReference type="Gene3D" id="2.130.10.10">
    <property type="entry name" value="YVTN repeat-like/Quinoprotein amine dehydrogenase"/>
    <property type="match status" value="1"/>
</dbReference>
<keyword evidence="3" id="KW-0677">Repeat</keyword>
<dbReference type="SUPFAM" id="SSF50978">
    <property type="entry name" value="WD40 repeat-like"/>
    <property type="match status" value="1"/>
</dbReference>
<proteinExistence type="inferred from homology"/>
<name>A0A9C7PVU8_9RHOD</name>
<dbReference type="PROSITE" id="PS50294">
    <property type="entry name" value="WD_REPEATS_REGION"/>
    <property type="match status" value="1"/>
</dbReference>
<dbReference type="SMART" id="SM00320">
    <property type="entry name" value="WD40"/>
    <property type="match status" value="5"/>
</dbReference>
<dbReference type="GO" id="GO:0031932">
    <property type="term" value="C:TORC2 complex"/>
    <property type="evidence" value="ECO:0007669"/>
    <property type="project" value="InterPro"/>
</dbReference>
<dbReference type="PROSITE" id="PS50082">
    <property type="entry name" value="WD_REPEATS_2"/>
    <property type="match status" value="4"/>
</dbReference>
<dbReference type="InterPro" id="IPR020472">
    <property type="entry name" value="WD40_PAC1"/>
</dbReference>
<keyword evidence="6" id="KW-1185">Reference proteome</keyword>
<reference evidence="5" key="2">
    <citation type="submission" date="2022-01" db="EMBL/GenBank/DDBJ databases">
        <authorList>
            <person name="Hirooka S."/>
            <person name="Miyagishima S.Y."/>
        </authorList>
    </citation>
    <scope>NUCLEOTIDE SEQUENCE</scope>
    <source>
        <strain evidence="5">NBRC 102759</strain>
    </source>
</reference>
<dbReference type="PROSITE" id="PS00678">
    <property type="entry name" value="WD_REPEATS_1"/>
    <property type="match status" value="2"/>
</dbReference>
<dbReference type="PRINTS" id="PR00320">
    <property type="entry name" value="GPROTEINBRPT"/>
</dbReference>
<dbReference type="PANTHER" id="PTHR19842:SF0">
    <property type="entry name" value="TARGET OF RAPAMYCIN COMPLEX SUBUNIT LST8"/>
    <property type="match status" value="1"/>
</dbReference>
<feature type="repeat" description="WD" evidence="4">
    <location>
        <begin position="73"/>
        <end position="114"/>
    </location>
</feature>
<comment type="similarity">
    <text evidence="1">Belongs to the WD repeat LST8 family.</text>
</comment>
<evidence type="ECO:0000256" key="1">
    <source>
        <dbReference type="ARBA" id="ARBA00009890"/>
    </source>
</evidence>
<evidence type="ECO:0000256" key="4">
    <source>
        <dbReference type="PROSITE-ProRule" id="PRU00221"/>
    </source>
</evidence>
<protein>
    <submittedName>
        <fullName evidence="5">Uncharacterized protein</fullName>
    </submittedName>
</protein>
<dbReference type="GO" id="GO:0032956">
    <property type="term" value="P:regulation of actin cytoskeleton organization"/>
    <property type="evidence" value="ECO:0007669"/>
    <property type="project" value="TreeGrafter"/>
</dbReference>
<evidence type="ECO:0000256" key="2">
    <source>
        <dbReference type="ARBA" id="ARBA00022574"/>
    </source>
</evidence>